<name>A0A2I1IPZ4_9ACTO</name>
<sequence length="198" mass="20982">MATIGLDKLYYATITENPTTGEETYASPKPLAKAISAELSVEVAEAILYADDGPSEIVKEFKSGTLTLGVDDLGTEAAAALTGAILDANGVLISSSEDGGTPVAIGFRAARSNGTFQYFWLYRVKFALPSTTLATKADSITFSTPSIEGTILRRNKPDAKGRHPWKAEATEGDPKVKAEIITGWYQSVYEPAATSPGK</sequence>
<keyword evidence="2" id="KW-1185">Reference proteome</keyword>
<reference evidence="1 2" key="1">
    <citation type="submission" date="2017-12" db="EMBL/GenBank/DDBJ databases">
        <title>Phylogenetic diversity of female urinary microbiome.</title>
        <authorList>
            <person name="Thomas-White K."/>
            <person name="Wolfe A.J."/>
        </authorList>
    </citation>
    <scope>NUCLEOTIDE SEQUENCE [LARGE SCALE GENOMIC DNA]</scope>
    <source>
        <strain evidence="1 2">UMB0402</strain>
    </source>
</reference>
<dbReference type="AlphaFoldDB" id="A0A2I1IPZ4"/>
<gene>
    <name evidence="1" type="ORF">CYJ19_00980</name>
</gene>
<dbReference type="NCBIfam" id="TIGR01603">
    <property type="entry name" value="maj_tail_phi13"/>
    <property type="match status" value="1"/>
</dbReference>
<proteinExistence type="predicted"/>
<dbReference type="Proteomes" id="UP000235122">
    <property type="component" value="Unassembled WGS sequence"/>
</dbReference>
<dbReference type="STRING" id="33007.HMPREF3198_00826"/>
<comment type="caution">
    <text evidence="1">The sequence shown here is derived from an EMBL/GenBank/DDBJ whole genome shotgun (WGS) entry which is preliminary data.</text>
</comment>
<accession>A0A2I1IPZ4</accession>
<dbReference type="InterPro" id="IPR006490">
    <property type="entry name" value="Maj_tail_phi13"/>
</dbReference>
<evidence type="ECO:0000313" key="2">
    <source>
        <dbReference type="Proteomes" id="UP000235122"/>
    </source>
</evidence>
<dbReference type="EMBL" id="PKKO01000001">
    <property type="protein sequence ID" value="PKY73195.1"/>
    <property type="molecule type" value="Genomic_DNA"/>
</dbReference>
<protein>
    <submittedName>
        <fullName evidence="1">Phage tail protein</fullName>
    </submittedName>
</protein>
<evidence type="ECO:0000313" key="1">
    <source>
        <dbReference type="EMBL" id="PKY73195.1"/>
    </source>
</evidence>
<organism evidence="1 2">
    <name type="scientific">Winkia neuii</name>
    <dbReference type="NCBI Taxonomy" id="33007"/>
    <lineage>
        <taxon>Bacteria</taxon>
        <taxon>Bacillati</taxon>
        <taxon>Actinomycetota</taxon>
        <taxon>Actinomycetes</taxon>
        <taxon>Actinomycetales</taxon>
        <taxon>Actinomycetaceae</taxon>
        <taxon>Winkia</taxon>
    </lineage>
</organism>
<dbReference type="RefSeq" id="WP_070454624.1">
    <property type="nucleotide sequence ID" value="NZ_JASOXK010000001.1"/>
</dbReference>